<sequence>MQNILFTASTCCFKFLTSPTHNSHRALPLTLSGMRNVTGRTTDLLIRSLIPNVAAITTRLTTRVSSSFPLSRIARCSGCGSPIRTSTVNRAFWNDMSRRWIATSHSNNHGVVAAAKLDPIQYLNVSISELLLKGRAADALYRYMRLVQYHKRMPPHETLYQLCHGLYRAHNLTGLYAVHDTLLLYYKERPMSRRRRRIMLYLNTMIINLVSKSSSRQLSHRHQIADPPMRIIEQLCREMTDLKLTPTKHVAVFNSILNMLVQHGQVDNAWILFDHMRQDDINPSARTYSIMLKAIARTKDLDAADQLLEDMHQRGIATDQAIVGGLVTALCRRNAYATAQRLVDQMYYYSNGDPRLMSTETRARLLAYISKWEKQRHKKRLRLKAWSKNSKRKKQQEHQESINTHLEEEIKV</sequence>
<name>A0A068S2U7_9FUNG</name>
<dbReference type="NCBIfam" id="TIGR00756">
    <property type="entry name" value="PPR"/>
    <property type="match status" value="2"/>
</dbReference>
<reference evidence="4" key="1">
    <citation type="submission" date="2013-08" db="EMBL/GenBank/DDBJ databases">
        <title>Gene expansion shapes genome architecture in the human pathogen Lichtheimia corymbifera: an evolutionary genomics analysis in the ancient terrestrial Mucorales (Mucoromycotina).</title>
        <authorList>
            <person name="Schwartze V.U."/>
            <person name="Winter S."/>
            <person name="Shelest E."/>
            <person name="Marcet-Houben M."/>
            <person name="Horn F."/>
            <person name="Wehner S."/>
            <person name="Hoffmann K."/>
            <person name="Riege K."/>
            <person name="Sammeth M."/>
            <person name="Nowrousian M."/>
            <person name="Valiante V."/>
            <person name="Linde J."/>
            <person name="Jacobsen I.D."/>
            <person name="Marz M."/>
            <person name="Brakhage A.A."/>
            <person name="Gabaldon T."/>
            <person name="Bocker S."/>
            <person name="Voigt K."/>
        </authorList>
    </citation>
    <scope>NUCLEOTIDE SEQUENCE [LARGE SCALE GENOMIC DNA]</scope>
    <source>
        <strain evidence="4">FSU 9682</strain>
    </source>
</reference>
<dbReference type="STRING" id="1263082.A0A068S2U7"/>
<protein>
    <recommendedName>
        <fullName evidence="6">Pentacotripeptide-repeat region of PRORP domain-containing protein</fullName>
    </recommendedName>
</protein>
<dbReference type="InterPro" id="IPR011990">
    <property type="entry name" value="TPR-like_helical_dom_sf"/>
</dbReference>
<gene>
    <name evidence="4" type="ORF">LCOR_06661.1</name>
</gene>
<dbReference type="VEuPathDB" id="FungiDB:LCOR_06661.1"/>
<evidence type="ECO:0000313" key="4">
    <source>
        <dbReference type="EMBL" id="CDH55526.1"/>
    </source>
</evidence>
<feature type="repeat" description="PPR" evidence="2">
    <location>
        <begin position="249"/>
        <end position="283"/>
    </location>
</feature>
<dbReference type="Gene3D" id="1.25.40.10">
    <property type="entry name" value="Tetratricopeptide repeat domain"/>
    <property type="match status" value="1"/>
</dbReference>
<evidence type="ECO:0000313" key="5">
    <source>
        <dbReference type="Proteomes" id="UP000027586"/>
    </source>
</evidence>
<keyword evidence="1" id="KW-0677">Repeat</keyword>
<feature type="compositionally biased region" description="Basic residues" evidence="3">
    <location>
        <begin position="385"/>
        <end position="395"/>
    </location>
</feature>
<evidence type="ECO:0000256" key="1">
    <source>
        <dbReference type="ARBA" id="ARBA00022737"/>
    </source>
</evidence>
<dbReference type="PROSITE" id="PS51375">
    <property type="entry name" value="PPR"/>
    <property type="match status" value="2"/>
</dbReference>
<dbReference type="InterPro" id="IPR050667">
    <property type="entry name" value="PPR-containing_protein"/>
</dbReference>
<dbReference type="PANTHER" id="PTHR47939:SF13">
    <property type="entry name" value="OS03G0201400 PROTEIN"/>
    <property type="match status" value="1"/>
</dbReference>
<dbReference type="OrthoDB" id="185373at2759"/>
<dbReference type="AlphaFoldDB" id="A0A068S2U7"/>
<feature type="repeat" description="PPR" evidence="2">
    <location>
        <begin position="284"/>
        <end position="318"/>
    </location>
</feature>
<dbReference type="Pfam" id="PF13041">
    <property type="entry name" value="PPR_2"/>
    <property type="match status" value="1"/>
</dbReference>
<evidence type="ECO:0008006" key="6">
    <source>
        <dbReference type="Google" id="ProtNLM"/>
    </source>
</evidence>
<dbReference type="PANTHER" id="PTHR47939">
    <property type="entry name" value="MEMBRANE-ASSOCIATED SALT-INDUCIBLE PROTEIN-LIKE"/>
    <property type="match status" value="1"/>
</dbReference>
<accession>A0A068S2U7</accession>
<feature type="region of interest" description="Disordered" evidence="3">
    <location>
        <begin position="385"/>
        <end position="412"/>
    </location>
</feature>
<dbReference type="Proteomes" id="UP000027586">
    <property type="component" value="Unassembled WGS sequence"/>
</dbReference>
<comment type="caution">
    <text evidence="4">The sequence shown here is derived from an EMBL/GenBank/DDBJ whole genome shotgun (WGS) entry which is preliminary data.</text>
</comment>
<evidence type="ECO:0000256" key="3">
    <source>
        <dbReference type="SAM" id="MobiDB-lite"/>
    </source>
</evidence>
<organism evidence="4 5">
    <name type="scientific">Lichtheimia corymbifera JMRC:FSU:9682</name>
    <dbReference type="NCBI Taxonomy" id="1263082"/>
    <lineage>
        <taxon>Eukaryota</taxon>
        <taxon>Fungi</taxon>
        <taxon>Fungi incertae sedis</taxon>
        <taxon>Mucoromycota</taxon>
        <taxon>Mucoromycotina</taxon>
        <taxon>Mucoromycetes</taxon>
        <taxon>Mucorales</taxon>
        <taxon>Lichtheimiaceae</taxon>
        <taxon>Lichtheimia</taxon>
    </lineage>
</organism>
<evidence type="ECO:0000256" key="2">
    <source>
        <dbReference type="PROSITE-ProRule" id="PRU00708"/>
    </source>
</evidence>
<dbReference type="EMBL" id="CBTN010000030">
    <property type="protein sequence ID" value="CDH55526.1"/>
    <property type="molecule type" value="Genomic_DNA"/>
</dbReference>
<keyword evidence="5" id="KW-1185">Reference proteome</keyword>
<feature type="compositionally biased region" description="Basic and acidic residues" evidence="3">
    <location>
        <begin position="396"/>
        <end position="412"/>
    </location>
</feature>
<dbReference type="InterPro" id="IPR002885">
    <property type="entry name" value="PPR_rpt"/>
</dbReference>
<proteinExistence type="predicted"/>